<proteinExistence type="predicted"/>
<accession>A0ABW0S7G3</accession>
<feature type="domain" description="N-acetyltransferase" evidence="1">
    <location>
        <begin position="55"/>
        <end position="212"/>
    </location>
</feature>
<keyword evidence="2" id="KW-0808">Transferase</keyword>
<dbReference type="Pfam" id="PF08445">
    <property type="entry name" value="FR47"/>
    <property type="match status" value="1"/>
</dbReference>
<evidence type="ECO:0000259" key="1">
    <source>
        <dbReference type="PROSITE" id="PS51186"/>
    </source>
</evidence>
<reference evidence="3" key="1">
    <citation type="journal article" date="2019" name="Int. J. Syst. Evol. Microbiol.">
        <title>The Global Catalogue of Microorganisms (GCM) 10K type strain sequencing project: providing services to taxonomists for standard genome sequencing and annotation.</title>
        <authorList>
            <consortium name="The Broad Institute Genomics Platform"/>
            <consortium name="The Broad Institute Genome Sequencing Center for Infectious Disease"/>
            <person name="Wu L."/>
            <person name="Ma J."/>
        </authorList>
    </citation>
    <scope>NUCLEOTIDE SEQUENCE [LARGE SCALE GENOMIC DNA]</scope>
    <source>
        <strain evidence="3">CGMCC 4.5798</strain>
    </source>
</reference>
<dbReference type="EMBL" id="JBHSMZ010000026">
    <property type="protein sequence ID" value="MFC5552225.1"/>
    <property type="molecule type" value="Genomic_DNA"/>
</dbReference>
<evidence type="ECO:0000313" key="3">
    <source>
        <dbReference type="Proteomes" id="UP001596086"/>
    </source>
</evidence>
<dbReference type="RefSeq" id="WP_379777477.1">
    <property type="nucleotide sequence ID" value="NZ_JBHSMZ010000026.1"/>
</dbReference>
<dbReference type="Proteomes" id="UP001596086">
    <property type="component" value="Unassembled WGS sequence"/>
</dbReference>
<keyword evidence="2" id="KW-0012">Acyltransferase</keyword>
<gene>
    <name evidence="2" type="ORF">ACFPO9_27225</name>
</gene>
<dbReference type="PROSITE" id="PS51186">
    <property type="entry name" value="GNAT"/>
    <property type="match status" value="1"/>
</dbReference>
<dbReference type="Gene3D" id="3.40.630.30">
    <property type="match status" value="1"/>
</dbReference>
<dbReference type="SUPFAM" id="SSF55729">
    <property type="entry name" value="Acyl-CoA N-acyltransferases (Nat)"/>
    <property type="match status" value="1"/>
</dbReference>
<name>A0ABW0S7G3_9BURK</name>
<sequence>MAALWKHERVALLRERGGLRSLGFWLLRRALALDVYTLFALPLRDAGPAFLPGCTLLRLVSEDDLANCPGSLLKQIGPHTGIGVDKLIAQGGRIYALVEDGAVRSQTRIDVGVAHTDTPCPLTLEVGPHNAFLSFLYTHPSSRRGGWAKKLLLATASSMAQEGLHVCLSHVQATNLRSVNTFFSLGWRHAGWLLASRSGRYLGTLCAHPTLRVTR</sequence>
<comment type="caution">
    <text evidence="2">The sequence shown here is derived from an EMBL/GenBank/DDBJ whole genome shotgun (WGS) entry which is preliminary data.</text>
</comment>
<dbReference type="GO" id="GO:0016746">
    <property type="term" value="F:acyltransferase activity"/>
    <property type="evidence" value="ECO:0007669"/>
    <property type="project" value="UniProtKB-KW"/>
</dbReference>
<keyword evidence="3" id="KW-1185">Reference proteome</keyword>
<dbReference type="InterPro" id="IPR000182">
    <property type="entry name" value="GNAT_dom"/>
</dbReference>
<protein>
    <submittedName>
        <fullName evidence="2">GNAT family N-acetyltransferase</fullName>
        <ecNumber evidence="2">2.3.1.-</ecNumber>
    </submittedName>
</protein>
<dbReference type="EC" id="2.3.1.-" evidence="2"/>
<evidence type="ECO:0000313" key="2">
    <source>
        <dbReference type="EMBL" id="MFC5552225.1"/>
    </source>
</evidence>
<dbReference type="InterPro" id="IPR013653">
    <property type="entry name" value="GCN5-like_dom"/>
</dbReference>
<dbReference type="InterPro" id="IPR016181">
    <property type="entry name" value="Acyl_CoA_acyltransferase"/>
</dbReference>
<organism evidence="2 3">
    <name type="scientific">Massilia aerilata</name>
    <dbReference type="NCBI Taxonomy" id="453817"/>
    <lineage>
        <taxon>Bacteria</taxon>
        <taxon>Pseudomonadati</taxon>
        <taxon>Pseudomonadota</taxon>
        <taxon>Betaproteobacteria</taxon>
        <taxon>Burkholderiales</taxon>
        <taxon>Oxalobacteraceae</taxon>
        <taxon>Telluria group</taxon>
        <taxon>Massilia</taxon>
    </lineage>
</organism>